<dbReference type="Pfam" id="PF14555">
    <property type="entry name" value="UBA_4"/>
    <property type="match status" value="1"/>
</dbReference>
<proteinExistence type="predicted"/>
<dbReference type="EMBL" id="WJXW01000004">
    <property type="protein sequence ID" value="KAF9736939.1"/>
    <property type="molecule type" value="Genomic_DNA"/>
</dbReference>
<dbReference type="Proteomes" id="UP000756921">
    <property type="component" value="Unassembled WGS sequence"/>
</dbReference>
<dbReference type="InterPro" id="IPR009060">
    <property type="entry name" value="UBA-like_sf"/>
</dbReference>
<organism evidence="2 3">
    <name type="scientific">Paraphaeosphaeria minitans</name>
    <dbReference type="NCBI Taxonomy" id="565426"/>
    <lineage>
        <taxon>Eukaryota</taxon>
        <taxon>Fungi</taxon>
        <taxon>Dikarya</taxon>
        <taxon>Ascomycota</taxon>
        <taxon>Pezizomycotina</taxon>
        <taxon>Dothideomycetes</taxon>
        <taxon>Pleosporomycetidae</taxon>
        <taxon>Pleosporales</taxon>
        <taxon>Massarineae</taxon>
        <taxon>Didymosphaeriaceae</taxon>
        <taxon>Paraphaeosphaeria</taxon>
    </lineage>
</organism>
<sequence>MPPKKKRALPQDDSEETATAPAKKTKTKKTKTKTTAKVTKTSRAKKNDDDDGYNTQQKAAISQFMSFASTDQKTAIKHLKNAGWDPSAAVNA</sequence>
<evidence type="ECO:0008006" key="4">
    <source>
        <dbReference type="Google" id="ProtNLM"/>
    </source>
</evidence>
<dbReference type="AlphaFoldDB" id="A0A9P6GMR0"/>
<accession>A0A9P6GMR0</accession>
<comment type="caution">
    <text evidence="2">The sequence shown here is derived from an EMBL/GenBank/DDBJ whole genome shotgun (WGS) entry which is preliminary data.</text>
</comment>
<keyword evidence="3" id="KW-1185">Reference proteome</keyword>
<protein>
    <recommendedName>
        <fullName evidence="4">UBA domain-containing protein</fullName>
    </recommendedName>
</protein>
<evidence type="ECO:0000313" key="3">
    <source>
        <dbReference type="Proteomes" id="UP000756921"/>
    </source>
</evidence>
<name>A0A9P6GMR0_9PLEO</name>
<reference evidence="2" key="1">
    <citation type="journal article" date="2020" name="Mol. Plant Microbe Interact.">
        <title>Genome Sequence of the Biocontrol Agent Coniothyrium minitans strain Conio (IMI 134523).</title>
        <authorList>
            <person name="Patel D."/>
            <person name="Shittu T.A."/>
            <person name="Baroncelli R."/>
            <person name="Muthumeenakshi S."/>
            <person name="Osborne T.H."/>
            <person name="Janganan T.K."/>
            <person name="Sreenivasaprasad S."/>
        </authorList>
    </citation>
    <scope>NUCLEOTIDE SEQUENCE</scope>
    <source>
        <strain evidence="2">Conio</strain>
    </source>
</reference>
<feature type="compositionally biased region" description="Basic residues" evidence="1">
    <location>
        <begin position="23"/>
        <end position="44"/>
    </location>
</feature>
<gene>
    <name evidence="2" type="ORF">PMIN01_04718</name>
</gene>
<evidence type="ECO:0000256" key="1">
    <source>
        <dbReference type="SAM" id="MobiDB-lite"/>
    </source>
</evidence>
<dbReference type="SUPFAM" id="SSF46934">
    <property type="entry name" value="UBA-like"/>
    <property type="match status" value="1"/>
</dbReference>
<feature type="region of interest" description="Disordered" evidence="1">
    <location>
        <begin position="1"/>
        <end position="54"/>
    </location>
</feature>
<dbReference type="OrthoDB" id="27198at2759"/>
<dbReference type="Gene3D" id="1.10.8.10">
    <property type="entry name" value="DNA helicase RuvA subunit, C-terminal domain"/>
    <property type="match status" value="1"/>
</dbReference>
<evidence type="ECO:0000313" key="2">
    <source>
        <dbReference type="EMBL" id="KAF9736939.1"/>
    </source>
</evidence>